<proteinExistence type="predicted"/>
<protein>
    <submittedName>
        <fullName evidence="1">Uncharacterized protein</fullName>
    </submittedName>
</protein>
<evidence type="ECO:0000313" key="1">
    <source>
        <dbReference type="EMBL" id="GAI20684.1"/>
    </source>
</evidence>
<comment type="caution">
    <text evidence="1">The sequence shown here is derived from an EMBL/GenBank/DDBJ whole genome shotgun (WGS) entry which is preliminary data.</text>
</comment>
<dbReference type="AlphaFoldDB" id="X1NPT2"/>
<dbReference type="EMBL" id="BARV01015890">
    <property type="protein sequence ID" value="GAI20684.1"/>
    <property type="molecule type" value="Genomic_DNA"/>
</dbReference>
<reference evidence="1" key="1">
    <citation type="journal article" date="2014" name="Front. Microbiol.">
        <title>High frequency of phylogenetically diverse reductive dehalogenase-homologous genes in deep subseafloor sedimentary metagenomes.</title>
        <authorList>
            <person name="Kawai M."/>
            <person name="Futagami T."/>
            <person name="Toyoda A."/>
            <person name="Takaki Y."/>
            <person name="Nishi S."/>
            <person name="Hori S."/>
            <person name="Arai W."/>
            <person name="Tsubouchi T."/>
            <person name="Morono Y."/>
            <person name="Uchiyama I."/>
            <person name="Ito T."/>
            <person name="Fujiyama A."/>
            <person name="Inagaki F."/>
            <person name="Takami H."/>
        </authorList>
    </citation>
    <scope>NUCLEOTIDE SEQUENCE</scope>
    <source>
        <strain evidence="1">Expedition CK06-06</strain>
    </source>
</reference>
<sequence>MDLALSLEEIVQPFDIPDIGANGNSDIEAGYIYYHRLGAGLEISLLIEYAGIGQQTLSVDFRHTAVLQYGGGIITIALIALGKADYYGFVRAIGGELLDG</sequence>
<accession>X1NPT2</accession>
<gene>
    <name evidence="1" type="ORF">S06H3_27395</name>
</gene>
<organism evidence="1">
    <name type="scientific">marine sediment metagenome</name>
    <dbReference type="NCBI Taxonomy" id="412755"/>
    <lineage>
        <taxon>unclassified sequences</taxon>
        <taxon>metagenomes</taxon>
        <taxon>ecological metagenomes</taxon>
    </lineage>
</organism>
<name>X1NPT2_9ZZZZ</name>